<organism evidence="16">
    <name type="scientific">Culex tarsalis</name>
    <name type="common">Encephalitis mosquito</name>
    <dbReference type="NCBI Taxonomy" id="7177"/>
    <lineage>
        <taxon>Eukaryota</taxon>
        <taxon>Metazoa</taxon>
        <taxon>Ecdysozoa</taxon>
        <taxon>Arthropoda</taxon>
        <taxon>Hexapoda</taxon>
        <taxon>Insecta</taxon>
        <taxon>Pterygota</taxon>
        <taxon>Neoptera</taxon>
        <taxon>Endopterygota</taxon>
        <taxon>Diptera</taxon>
        <taxon>Nematocera</taxon>
        <taxon>Culicoidea</taxon>
        <taxon>Culicidae</taxon>
        <taxon>Culicinae</taxon>
        <taxon>Culicini</taxon>
        <taxon>Culex</taxon>
        <taxon>Culex</taxon>
    </lineage>
</organism>
<keyword evidence="6 14" id="KW-0349">Heme</keyword>
<keyword evidence="8" id="KW-0256">Endoplasmic reticulum</keyword>
<dbReference type="InterPro" id="IPR017972">
    <property type="entry name" value="Cyt_P450_CS"/>
</dbReference>
<name>A0A1Q3FHH1_CULTA</name>
<evidence type="ECO:0000256" key="10">
    <source>
        <dbReference type="ARBA" id="ARBA00023002"/>
    </source>
</evidence>
<dbReference type="GO" id="GO:0006082">
    <property type="term" value="P:organic acid metabolic process"/>
    <property type="evidence" value="ECO:0007669"/>
    <property type="project" value="TreeGrafter"/>
</dbReference>
<dbReference type="GO" id="GO:0016712">
    <property type="term" value="F:oxidoreductase activity, acting on paired donors, with incorporation or reduction of molecular oxygen, reduced flavin or flavoprotein as one donor, and incorporation of one atom of oxygen"/>
    <property type="evidence" value="ECO:0007669"/>
    <property type="project" value="TreeGrafter"/>
</dbReference>
<evidence type="ECO:0000256" key="1">
    <source>
        <dbReference type="ARBA" id="ARBA00001971"/>
    </source>
</evidence>
<comment type="subcellular location">
    <subcellularLocation>
        <location evidence="4">Endoplasmic reticulum membrane</location>
        <topology evidence="4">Peripheral membrane protein</topology>
    </subcellularLocation>
    <subcellularLocation>
        <location evidence="3">Microsome membrane</location>
        <topology evidence="3">Peripheral membrane protein</topology>
    </subcellularLocation>
</comment>
<reference evidence="16" key="1">
    <citation type="submission" date="2017-01" db="EMBL/GenBank/DDBJ databases">
        <title>A deep insight into the sialotranscriptome of adult male and female Cluex tarsalis mosquitoes.</title>
        <authorList>
            <person name="Ribeiro J.M."/>
            <person name="Moreira F."/>
            <person name="Bernard K.A."/>
            <person name="Calvo E."/>
        </authorList>
    </citation>
    <scope>NUCLEOTIDE SEQUENCE</scope>
    <source>
        <strain evidence="16">Kern County</strain>
        <tissue evidence="16">Salivary glands</tissue>
    </source>
</reference>
<evidence type="ECO:0000256" key="2">
    <source>
        <dbReference type="ARBA" id="ARBA00003690"/>
    </source>
</evidence>
<sequence>MVLLTELFVAALLGLLIYRAYRFATDRPSPNFPPGPPRLPLLGGYPFLLALDYRHLHQAAARLSQLYRSKLVGLYLGPLPAVIVNDYDTVREVLQRSDFDGRPDLFMARLRDEHFQRRGFFFTDGDSWRDQRKFFLKTLHQFGFGRRSPEAEADIQSGLEELISLLRDGPAFEHERELVDPATGFALCPTVFFALYSNVVLRMLIGARLGREDQGVLFEVGKNSIAFHRGGDDYGMVLSYIPWIRHLFPKASGYELLREVNKKANAVVLSLAQKVESSYDENDMRCFIDAYIKEIRSGKTGGVSTGKDTFGFEYDQLVIGCADFLVPPLSAIPAMMCLILERLIQHPEVPEKMYRELTEVVGTSRLPTLDDRASLPYCEAVIREGLRLDTLVPSGIPHVAVKDTQLAGYQIPKGTVIVNSLDYIHHQQEIFRDPDSFNPERFLNSDGQLALDLDKSVPFGAGKRVCAGEQFARNGLFLAITSLVQNFTFQLPPGQGGPDLSQRATGVIRTTPDFRLKFVSRR</sequence>
<dbReference type="GO" id="GO:0005506">
    <property type="term" value="F:iron ion binding"/>
    <property type="evidence" value="ECO:0007669"/>
    <property type="project" value="InterPro"/>
</dbReference>
<keyword evidence="11 14" id="KW-0408">Iron</keyword>
<dbReference type="PANTHER" id="PTHR24300">
    <property type="entry name" value="CYTOCHROME P450 508A4-RELATED"/>
    <property type="match status" value="1"/>
</dbReference>
<evidence type="ECO:0000256" key="8">
    <source>
        <dbReference type="ARBA" id="ARBA00022824"/>
    </source>
</evidence>
<evidence type="ECO:0000256" key="12">
    <source>
        <dbReference type="ARBA" id="ARBA00023033"/>
    </source>
</evidence>
<dbReference type="CDD" id="cd20651">
    <property type="entry name" value="CYP15A1-like"/>
    <property type="match status" value="1"/>
</dbReference>
<proteinExistence type="inferred from homology"/>
<dbReference type="FunFam" id="1.10.630.10:FF:000238">
    <property type="entry name" value="Cytochrome P450 2A6"/>
    <property type="match status" value="1"/>
</dbReference>
<keyword evidence="9" id="KW-0492">Microsome</keyword>
<protein>
    <submittedName>
        <fullName evidence="16">Putative cytochrome p450</fullName>
    </submittedName>
</protein>
<dbReference type="EMBL" id="GFDL01008047">
    <property type="protein sequence ID" value="JAV26998.1"/>
    <property type="molecule type" value="Transcribed_RNA"/>
</dbReference>
<dbReference type="PANTHER" id="PTHR24300:SF376">
    <property type="entry name" value="CYTOCHROME P450 15A1"/>
    <property type="match status" value="1"/>
</dbReference>
<dbReference type="GO" id="GO:0020037">
    <property type="term" value="F:heme binding"/>
    <property type="evidence" value="ECO:0007669"/>
    <property type="project" value="InterPro"/>
</dbReference>
<dbReference type="Gene3D" id="1.10.630.10">
    <property type="entry name" value="Cytochrome P450"/>
    <property type="match status" value="1"/>
</dbReference>
<evidence type="ECO:0000256" key="4">
    <source>
        <dbReference type="ARBA" id="ARBA00004406"/>
    </source>
</evidence>
<keyword evidence="7 14" id="KW-0479">Metal-binding</keyword>
<evidence type="ECO:0000256" key="3">
    <source>
        <dbReference type="ARBA" id="ARBA00004174"/>
    </source>
</evidence>
<comment type="similarity">
    <text evidence="5 15">Belongs to the cytochrome P450 family.</text>
</comment>
<dbReference type="PROSITE" id="PS00086">
    <property type="entry name" value="CYTOCHROME_P450"/>
    <property type="match status" value="1"/>
</dbReference>
<feature type="binding site" description="axial binding residue" evidence="14">
    <location>
        <position position="466"/>
    </location>
    <ligand>
        <name>heme</name>
        <dbReference type="ChEBI" id="CHEBI:30413"/>
    </ligand>
    <ligandPart>
        <name>Fe</name>
        <dbReference type="ChEBI" id="CHEBI:18248"/>
    </ligandPart>
</feature>
<evidence type="ECO:0000256" key="6">
    <source>
        <dbReference type="ARBA" id="ARBA00022617"/>
    </source>
</evidence>
<evidence type="ECO:0000256" key="13">
    <source>
        <dbReference type="ARBA" id="ARBA00023136"/>
    </source>
</evidence>
<dbReference type="InterPro" id="IPR001128">
    <property type="entry name" value="Cyt_P450"/>
</dbReference>
<dbReference type="GO" id="GO:0005789">
    <property type="term" value="C:endoplasmic reticulum membrane"/>
    <property type="evidence" value="ECO:0007669"/>
    <property type="project" value="UniProtKB-SubCell"/>
</dbReference>
<keyword evidence="10 15" id="KW-0560">Oxidoreductase</keyword>
<dbReference type="GO" id="GO:0006805">
    <property type="term" value="P:xenobiotic metabolic process"/>
    <property type="evidence" value="ECO:0007669"/>
    <property type="project" value="TreeGrafter"/>
</dbReference>
<evidence type="ECO:0000256" key="11">
    <source>
        <dbReference type="ARBA" id="ARBA00023004"/>
    </source>
</evidence>
<dbReference type="GO" id="GO:0008395">
    <property type="term" value="F:steroid hydroxylase activity"/>
    <property type="evidence" value="ECO:0007669"/>
    <property type="project" value="TreeGrafter"/>
</dbReference>
<comment type="function">
    <text evidence="2">May be involved in the metabolism of insect hormones and in the breakdown of synthetic insecticides.</text>
</comment>
<dbReference type="AlphaFoldDB" id="A0A1Q3FHH1"/>
<evidence type="ECO:0000256" key="5">
    <source>
        <dbReference type="ARBA" id="ARBA00010617"/>
    </source>
</evidence>
<keyword evidence="13" id="KW-0472">Membrane</keyword>
<evidence type="ECO:0000256" key="7">
    <source>
        <dbReference type="ARBA" id="ARBA00022723"/>
    </source>
</evidence>
<dbReference type="PRINTS" id="PR00463">
    <property type="entry name" value="EP450I"/>
</dbReference>
<accession>A0A1Q3FHH1</accession>
<dbReference type="PRINTS" id="PR00385">
    <property type="entry name" value="P450"/>
</dbReference>
<dbReference type="SUPFAM" id="SSF48264">
    <property type="entry name" value="Cytochrome P450"/>
    <property type="match status" value="1"/>
</dbReference>
<evidence type="ECO:0000256" key="9">
    <source>
        <dbReference type="ARBA" id="ARBA00022848"/>
    </source>
</evidence>
<comment type="cofactor">
    <cofactor evidence="1 14">
        <name>heme</name>
        <dbReference type="ChEBI" id="CHEBI:30413"/>
    </cofactor>
</comment>
<dbReference type="InterPro" id="IPR002401">
    <property type="entry name" value="Cyt_P450_E_grp-I"/>
</dbReference>
<dbReference type="InterPro" id="IPR050182">
    <property type="entry name" value="Cytochrome_P450_fam2"/>
</dbReference>
<evidence type="ECO:0000313" key="16">
    <source>
        <dbReference type="EMBL" id="JAV26998.1"/>
    </source>
</evidence>
<evidence type="ECO:0000256" key="15">
    <source>
        <dbReference type="RuleBase" id="RU000461"/>
    </source>
</evidence>
<dbReference type="InterPro" id="IPR036396">
    <property type="entry name" value="Cyt_P450_sf"/>
</dbReference>
<dbReference type="Pfam" id="PF00067">
    <property type="entry name" value="p450"/>
    <property type="match status" value="1"/>
</dbReference>
<keyword evidence="12 15" id="KW-0503">Monooxygenase</keyword>
<evidence type="ECO:0000256" key="14">
    <source>
        <dbReference type="PIRSR" id="PIRSR602401-1"/>
    </source>
</evidence>